<dbReference type="InterPro" id="IPR011701">
    <property type="entry name" value="MFS"/>
</dbReference>
<dbReference type="InterPro" id="IPR050327">
    <property type="entry name" value="Proton-linked_MCT"/>
</dbReference>
<organism evidence="6 7">
    <name type="scientific">Roseivivax sediminis</name>
    <dbReference type="NCBI Taxonomy" id="936889"/>
    <lineage>
        <taxon>Bacteria</taxon>
        <taxon>Pseudomonadati</taxon>
        <taxon>Pseudomonadota</taxon>
        <taxon>Alphaproteobacteria</taxon>
        <taxon>Rhodobacterales</taxon>
        <taxon>Roseobacteraceae</taxon>
        <taxon>Roseivivax</taxon>
    </lineage>
</organism>
<gene>
    <name evidence="6" type="ORF">SAMN04515678_10231</name>
</gene>
<dbReference type="InterPro" id="IPR020846">
    <property type="entry name" value="MFS_dom"/>
</dbReference>
<evidence type="ECO:0000256" key="4">
    <source>
        <dbReference type="SAM" id="Phobius"/>
    </source>
</evidence>
<feature type="transmembrane region" description="Helical" evidence="4">
    <location>
        <begin position="48"/>
        <end position="67"/>
    </location>
</feature>
<feature type="transmembrane region" description="Helical" evidence="4">
    <location>
        <begin position="253"/>
        <end position="274"/>
    </location>
</feature>
<dbReference type="Pfam" id="PF07690">
    <property type="entry name" value="MFS_1"/>
    <property type="match status" value="1"/>
</dbReference>
<feature type="transmembrane region" description="Helical" evidence="4">
    <location>
        <begin position="12"/>
        <end position="36"/>
    </location>
</feature>
<feature type="domain" description="Major facilitator superfamily (MFS) profile" evidence="5">
    <location>
        <begin position="13"/>
        <end position="403"/>
    </location>
</feature>
<accession>A0A1I1TXF8</accession>
<feature type="transmembrane region" description="Helical" evidence="4">
    <location>
        <begin position="286"/>
        <end position="302"/>
    </location>
</feature>
<dbReference type="InterPro" id="IPR036259">
    <property type="entry name" value="MFS_trans_sf"/>
</dbReference>
<dbReference type="SUPFAM" id="SSF103473">
    <property type="entry name" value="MFS general substrate transporter"/>
    <property type="match status" value="1"/>
</dbReference>
<evidence type="ECO:0000313" key="6">
    <source>
        <dbReference type="EMBL" id="SFD63311.1"/>
    </source>
</evidence>
<dbReference type="EMBL" id="FOMS01000002">
    <property type="protein sequence ID" value="SFD63311.1"/>
    <property type="molecule type" value="Genomic_DNA"/>
</dbReference>
<keyword evidence="2 4" id="KW-1133">Transmembrane helix</keyword>
<evidence type="ECO:0000256" key="3">
    <source>
        <dbReference type="ARBA" id="ARBA00023136"/>
    </source>
</evidence>
<evidence type="ECO:0000256" key="1">
    <source>
        <dbReference type="ARBA" id="ARBA00022692"/>
    </source>
</evidence>
<dbReference type="AlphaFoldDB" id="A0A1I1TXF8"/>
<feature type="transmembrane region" description="Helical" evidence="4">
    <location>
        <begin position="378"/>
        <end position="399"/>
    </location>
</feature>
<dbReference type="OrthoDB" id="1404228at2"/>
<dbReference type="Gene3D" id="1.20.1250.20">
    <property type="entry name" value="MFS general substrate transporter like domains"/>
    <property type="match status" value="1"/>
</dbReference>
<dbReference type="GO" id="GO:0022857">
    <property type="term" value="F:transmembrane transporter activity"/>
    <property type="evidence" value="ECO:0007669"/>
    <property type="project" value="InterPro"/>
</dbReference>
<keyword evidence="1 4" id="KW-0812">Transmembrane</keyword>
<name>A0A1I1TXF8_9RHOB</name>
<dbReference type="Proteomes" id="UP000325289">
    <property type="component" value="Unassembled WGS sequence"/>
</dbReference>
<feature type="transmembrane region" description="Helical" evidence="4">
    <location>
        <begin position="138"/>
        <end position="162"/>
    </location>
</feature>
<dbReference type="PANTHER" id="PTHR11360:SF308">
    <property type="entry name" value="BLL3089 PROTEIN"/>
    <property type="match status" value="1"/>
</dbReference>
<feature type="transmembrane region" description="Helical" evidence="4">
    <location>
        <begin position="102"/>
        <end position="126"/>
    </location>
</feature>
<evidence type="ECO:0000259" key="5">
    <source>
        <dbReference type="PROSITE" id="PS50850"/>
    </source>
</evidence>
<evidence type="ECO:0000313" key="7">
    <source>
        <dbReference type="Proteomes" id="UP000325289"/>
    </source>
</evidence>
<keyword evidence="3 4" id="KW-0472">Membrane</keyword>
<feature type="transmembrane region" description="Helical" evidence="4">
    <location>
        <begin position="221"/>
        <end position="241"/>
    </location>
</feature>
<keyword evidence="7" id="KW-1185">Reference proteome</keyword>
<feature type="transmembrane region" description="Helical" evidence="4">
    <location>
        <begin position="79"/>
        <end position="96"/>
    </location>
</feature>
<feature type="transmembrane region" description="Helical" evidence="4">
    <location>
        <begin position="349"/>
        <end position="372"/>
    </location>
</feature>
<dbReference type="RefSeq" id="WP_149754457.1">
    <property type="nucleotide sequence ID" value="NZ_FOMS01000002.1"/>
</dbReference>
<reference evidence="6 7" key="1">
    <citation type="submission" date="2016-10" db="EMBL/GenBank/DDBJ databases">
        <authorList>
            <person name="Varghese N."/>
            <person name="Submissions S."/>
        </authorList>
    </citation>
    <scope>NUCLEOTIDE SEQUENCE [LARGE SCALE GENOMIC DNA]</scope>
    <source>
        <strain evidence="7">YIM D21,KCTC 23444,ACCC 10710</strain>
    </source>
</reference>
<protein>
    <submittedName>
        <fullName evidence="6">Sugar phosphate permease</fullName>
    </submittedName>
</protein>
<feature type="transmembrane region" description="Helical" evidence="4">
    <location>
        <begin position="308"/>
        <end position="328"/>
    </location>
</feature>
<proteinExistence type="predicted"/>
<dbReference type="PANTHER" id="PTHR11360">
    <property type="entry name" value="MONOCARBOXYLATE TRANSPORTER"/>
    <property type="match status" value="1"/>
</dbReference>
<feature type="transmembrane region" description="Helical" evidence="4">
    <location>
        <begin position="168"/>
        <end position="188"/>
    </location>
</feature>
<dbReference type="PROSITE" id="PS50850">
    <property type="entry name" value="MFS"/>
    <property type="match status" value="1"/>
</dbReference>
<sequence length="413" mass="43823">MPLLSFLRDNARWLLAGGLLTFLSSFGQTFFISVFAGDIRAAFDLSHGAWGGIYSLGTTVSAMLMIGAGGLTDRFRSRALGGIGLVCLALACLAMAGTTSAWMLPVAILALRFFGQGMMGLIAMVSMSRWFVAARGRALSVAGLGVTLGQAVLPVIFVALLPLMDWRMLWVIAAGITILGVPLLLVLLRTERTPQSHAAESDATGMEGRHWKRGEVLRHPFFWLMGPALLGPPAFGTALFFQQVHFVEVKGWHLIEFVSFMPLFTLVTVGSMMLSGGAIDRFGTARVLPVYLVPSILAFLFFGAGDALWTAAAGLVLLGMTQGMQATLPNALWAEFFGTRHLGAIKSMGTAIMVFGTAIGPGLTGVLIDLGIGIEAQYLGVAVYFACAVAAILAGLALVRRRSGIPRVEEPAG</sequence>
<evidence type="ECO:0000256" key="2">
    <source>
        <dbReference type="ARBA" id="ARBA00022989"/>
    </source>
</evidence>